<evidence type="ECO:0000313" key="2">
    <source>
        <dbReference type="Proteomes" id="UP000828390"/>
    </source>
</evidence>
<dbReference type="AlphaFoldDB" id="A0A9D4N281"/>
<comment type="caution">
    <text evidence="1">The sequence shown here is derived from an EMBL/GenBank/DDBJ whole genome shotgun (WGS) entry which is preliminary data.</text>
</comment>
<organism evidence="1 2">
    <name type="scientific">Dreissena polymorpha</name>
    <name type="common">Zebra mussel</name>
    <name type="synonym">Mytilus polymorpha</name>
    <dbReference type="NCBI Taxonomy" id="45954"/>
    <lineage>
        <taxon>Eukaryota</taxon>
        <taxon>Metazoa</taxon>
        <taxon>Spiralia</taxon>
        <taxon>Lophotrochozoa</taxon>
        <taxon>Mollusca</taxon>
        <taxon>Bivalvia</taxon>
        <taxon>Autobranchia</taxon>
        <taxon>Heteroconchia</taxon>
        <taxon>Euheterodonta</taxon>
        <taxon>Imparidentia</taxon>
        <taxon>Neoheterodontei</taxon>
        <taxon>Myida</taxon>
        <taxon>Dreissenoidea</taxon>
        <taxon>Dreissenidae</taxon>
        <taxon>Dreissena</taxon>
    </lineage>
</organism>
<gene>
    <name evidence="1" type="ORF">DPMN_010534</name>
</gene>
<reference evidence="1" key="2">
    <citation type="submission" date="2020-11" db="EMBL/GenBank/DDBJ databases">
        <authorList>
            <person name="McCartney M.A."/>
            <person name="Auch B."/>
            <person name="Kono T."/>
            <person name="Mallez S."/>
            <person name="Becker A."/>
            <person name="Gohl D.M."/>
            <person name="Silverstein K.A.T."/>
            <person name="Koren S."/>
            <person name="Bechman K.B."/>
            <person name="Herman A."/>
            <person name="Abrahante J.E."/>
            <person name="Garbe J."/>
        </authorList>
    </citation>
    <scope>NUCLEOTIDE SEQUENCE</scope>
    <source>
        <strain evidence="1">Duluth1</strain>
        <tissue evidence="1">Whole animal</tissue>
    </source>
</reference>
<dbReference type="EMBL" id="JAIWYP010000001">
    <property type="protein sequence ID" value="KAH3886523.1"/>
    <property type="molecule type" value="Genomic_DNA"/>
</dbReference>
<evidence type="ECO:0000313" key="1">
    <source>
        <dbReference type="EMBL" id="KAH3886523.1"/>
    </source>
</evidence>
<reference evidence="1" key="1">
    <citation type="journal article" date="2019" name="bioRxiv">
        <title>The Genome of the Zebra Mussel, Dreissena polymorpha: A Resource for Invasive Species Research.</title>
        <authorList>
            <person name="McCartney M.A."/>
            <person name="Auch B."/>
            <person name="Kono T."/>
            <person name="Mallez S."/>
            <person name="Zhang Y."/>
            <person name="Obille A."/>
            <person name="Becker A."/>
            <person name="Abrahante J.E."/>
            <person name="Garbe J."/>
            <person name="Badalamenti J.P."/>
            <person name="Herman A."/>
            <person name="Mangelson H."/>
            <person name="Liachko I."/>
            <person name="Sullivan S."/>
            <person name="Sone E.D."/>
            <person name="Koren S."/>
            <person name="Silverstein K.A.T."/>
            <person name="Beckman K.B."/>
            <person name="Gohl D.M."/>
        </authorList>
    </citation>
    <scope>NUCLEOTIDE SEQUENCE</scope>
    <source>
        <strain evidence="1">Duluth1</strain>
        <tissue evidence="1">Whole animal</tissue>
    </source>
</reference>
<protein>
    <submittedName>
        <fullName evidence="1">Uncharacterized protein</fullName>
    </submittedName>
</protein>
<dbReference type="Proteomes" id="UP000828390">
    <property type="component" value="Unassembled WGS sequence"/>
</dbReference>
<sequence length="71" mass="7850">MDGCRDTEYADSSDHRFQAQHIHIHKVSGRILDQGGGWIPACSHIQTIHSGGHICGTSQGKVSLMFYDKII</sequence>
<keyword evidence="2" id="KW-1185">Reference proteome</keyword>
<proteinExistence type="predicted"/>
<name>A0A9D4N281_DREPO</name>
<accession>A0A9D4N281</accession>